<evidence type="ECO:0000259" key="4">
    <source>
        <dbReference type="PROSITE" id="PS01124"/>
    </source>
</evidence>
<dbReference type="InterPro" id="IPR018062">
    <property type="entry name" value="HTH_AraC-typ_CS"/>
</dbReference>
<name>A0A1A3BX82_MYCAS</name>
<dbReference type="GO" id="GO:0003700">
    <property type="term" value="F:DNA-binding transcription factor activity"/>
    <property type="evidence" value="ECO:0007669"/>
    <property type="project" value="InterPro"/>
</dbReference>
<dbReference type="Proteomes" id="UP000093795">
    <property type="component" value="Unassembled WGS sequence"/>
</dbReference>
<dbReference type="PROSITE" id="PS01124">
    <property type="entry name" value="HTH_ARAC_FAMILY_2"/>
    <property type="match status" value="1"/>
</dbReference>
<dbReference type="PANTHER" id="PTHR46796:SF12">
    <property type="entry name" value="HTH-TYPE DNA-BINDING TRANSCRIPTIONAL ACTIVATOR EUTR"/>
    <property type="match status" value="1"/>
</dbReference>
<feature type="domain" description="HTH araC/xylS-type" evidence="4">
    <location>
        <begin position="209"/>
        <end position="310"/>
    </location>
</feature>
<dbReference type="Pfam" id="PF12833">
    <property type="entry name" value="HTH_18"/>
    <property type="match status" value="1"/>
</dbReference>
<dbReference type="InterPro" id="IPR018060">
    <property type="entry name" value="HTH_AraC"/>
</dbReference>
<comment type="caution">
    <text evidence="5">The sequence shown here is derived from an EMBL/GenBank/DDBJ whole genome shotgun (WGS) entry which is preliminary data.</text>
</comment>
<proteinExistence type="predicted"/>
<dbReference type="STRING" id="1790.A5645_07340"/>
<dbReference type="AlphaFoldDB" id="A0A1A3BX82"/>
<sequence>MQHDHFHTTDPEVAKQFLESAYKPGWRVSGLAAGSVLTHRRFQADSITLDEVDLKGRAGYEIRTAESLVVIQPRAGKLTAAGEQATSVNTAVIAAGGMPCVLWADNARFHVASLDIRLLSKVAADRNGPLPQQVQFTDWRPRSEQAARSWLRALDYVAATFECADTAQRPLLVSAAGHLLAAATLECFPSNVNAEQALLSSSSVPPVLKSAVSFIHRHAGHGIGINDVATAVRLTPRAVQYLFRQHLDTTPTEFLRRVRLHHAHQDLISSDRSTNTVSEVAQRWGFAHTGRFAALYRRTYGQSPHTTLQQ</sequence>
<dbReference type="PROSITE" id="PS00041">
    <property type="entry name" value="HTH_ARAC_FAMILY_1"/>
    <property type="match status" value="1"/>
</dbReference>
<evidence type="ECO:0000256" key="1">
    <source>
        <dbReference type="ARBA" id="ARBA00023015"/>
    </source>
</evidence>
<dbReference type="GO" id="GO:0043565">
    <property type="term" value="F:sequence-specific DNA binding"/>
    <property type="evidence" value="ECO:0007669"/>
    <property type="project" value="InterPro"/>
</dbReference>
<keyword evidence="1" id="KW-0805">Transcription regulation</keyword>
<evidence type="ECO:0000256" key="3">
    <source>
        <dbReference type="ARBA" id="ARBA00023163"/>
    </source>
</evidence>
<dbReference type="Gene3D" id="1.10.10.60">
    <property type="entry name" value="Homeodomain-like"/>
    <property type="match status" value="1"/>
</dbReference>
<keyword evidence="3" id="KW-0804">Transcription</keyword>
<evidence type="ECO:0000256" key="2">
    <source>
        <dbReference type="ARBA" id="ARBA00023125"/>
    </source>
</evidence>
<reference evidence="5 6" key="1">
    <citation type="submission" date="2016-06" db="EMBL/GenBank/DDBJ databases">
        <authorList>
            <person name="Kjaerup R.B."/>
            <person name="Dalgaard T.S."/>
            <person name="Juul-Madsen H.R."/>
        </authorList>
    </citation>
    <scope>NUCLEOTIDE SEQUENCE [LARGE SCALE GENOMIC DNA]</scope>
    <source>
        <strain evidence="5 6">1081914.2</strain>
    </source>
</reference>
<dbReference type="PANTHER" id="PTHR46796">
    <property type="entry name" value="HTH-TYPE TRANSCRIPTIONAL ACTIVATOR RHAS-RELATED"/>
    <property type="match status" value="1"/>
</dbReference>
<accession>A0A1A3BX82</accession>
<gene>
    <name evidence="5" type="ORF">A9X01_26725</name>
</gene>
<dbReference type="SMART" id="SM00342">
    <property type="entry name" value="HTH_ARAC"/>
    <property type="match status" value="1"/>
</dbReference>
<dbReference type="InterPro" id="IPR009057">
    <property type="entry name" value="Homeodomain-like_sf"/>
</dbReference>
<protein>
    <submittedName>
        <fullName evidence="5">AraC family transcriptional regulator</fullName>
    </submittedName>
</protein>
<dbReference type="InterPro" id="IPR050204">
    <property type="entry name" value="AraC_XylS_family_regulators"/>
</dbReference>
<evidence type="ECO:0000313" key="6">
    <source>
        <dbReference type="Proteomes" id="UP000093795"/>
    </source>
</evidence>
<keyword evidence="2" id="KW-0238">DNA-binding</keyword>
<evidence type="ECO:0000313" key="5">
    <source>
        <dbReference type="EMBL" id="OBI78998.1"/>
    </source>
</evidence>
<dbReference type="EMBL" id="LZKQ01000232">
    <property type="protein sequence ID" value="OBI78998.1"/>
    <property type="molecule type" value="Genomic_DNA"/>
</dbReference>
<dbReference type="SUPFAM" id="SSF46689">
    <property type="entry name" value="Homeodomain-like"/>
    <property type="match status" value="2"/>
</dbReference>
<organism evidence="5 6">
    <name type="scientific">Mycobacterium asiaticum</name>
    <dbReference type="NCBI Taxonomy" id="1790"/>
    <lineage>
        <taxon>Bacteria</taxon>
        <taxon>Bacillati</taxon>
        <taxon>Actinomycetota</taxon>
        <taxon>Actinomycetes</taxon>
        <taxon>Mycobacteriales</taxon>
        <taxon>Mycobacteriaceae</taxon>
        <taxon>Mycobacterium</taxon>
    </lineage>
</organism>